<dbReference type="GO" id="GO:0016874">
    <property type="term" value="F:ligase activity"/>
    <property type="evidence" value="ECO:0007669"/>
    <property type="project" value="UniProtKB-KW"/>
</dbReference>
<evidence type="ECO:0000313" key="1">
    <source>
        <dbReference type="EMBL" id="MCY0388898.1"/>
    </source>
</evidence>
<dbReference type="Proteomes" id="UP001082899">
    <property type="component" value="Unassembled WGS sequence"/>
</dbReference>
<sequence>MARKPSLDPWRVRDEIATTAARMIAEDGLDFASAKRKAARQIIGDIRVAGEWLPDNEHIENEVREYQAIFQSDSQPAILRSLRRIALGWMERLAAFDPYLTGAVWNGTAGAHSDIQLQLFSDAGKDVAIFLLNAHIDYEVSETRHFAGRDDVETLSFMARGDGEVGMAGIHLALYGETDLRGALRADARGRAPRAGLRAVAELVAADTAAEMADTAGDPAAGHPAAAPSDR</sequence>
<reference evidence="1" key="1">
    <citation type="submission" date="2022-11" db="EMBL/GenBank/DDBJ databases">
        <title>Robbsia betulipollinis sp. nov., isolated from pollen of birch (Betula pendula).</title>
        <authorList>
            <person name="Shi H."/>
            <person name="Ambika Manirajan B."/>
            <person name="Ratering S."/>
            <person name="Geissler-Plaum R."/>
            <person name="Schnell S."/>
        </authorList>
    </citation>
    <scope>NUCLEOTIDE SEQUENCE</scope>
    <source>
        <strain evidence="1">Bb-Pol-6</strain>
    </source>
</reference>
<organism evidence="1 2">
    <name type="scientific">Robbsia betulipollinis</name>
    <dbReference type="NCBI Taxonomy" id="2981849"/>
    <lineage>
        <taxon>Bacteria</taxon>
        <taxon>Pseudomonadati</taxon>
        <taxon>Pseudomonadota</taxon>
        <taxon>Betaproteobacteria</taxon>
        <taxon>Burkholderiales</taxon>
        <taxon>Burkholderiaceae</taxon>
        <taxon>Robbsia</taxon>
    </lineage>
</organism>
<dbReference type="RefSeq" id="WP_267848774.1">
    <property type="nucleotide sequence ID" value="NZ_JAPMXC010000006.1"/>
</dbReference>
<dbReference type="EMBL" id="JAPMXC010000006">
    <property type="protein sequence ID" value="MCY0388898.1"/>
    <property type="molecule type" value="Genomic_DNA"/>
</dbReference>
<evidence type="ECO:0000313" key="2">
    <source>
        <dbReference type="Proteomes" id="UP001082899"/>
    </source>
</evidence>
<accession>A0ABT3ZQR9</accession>
<gene>
    <name evidence="1" type="ORF">OVY01_17120</name>
</gene>
<comment type="caution">
    <text evidence="1">The sequence shown here is derived from an EMBL/GenBank/DDBJ whole genome shotgun (WGS) entry which is preliminary data.</text>
</comment>
<proteinExistence type="predicted"/>
<name>A0ABT3ZQR9_9BURK</name>
<keyword evidence="1" id="KW-0436">Ligase</keyword>
<protein>
    <submittedName>
        <fullName evidence="1">UDP-N-acetylmuramate--alanine ligase</fullName>
    </submittedName>
</protein>
<keyword evidence="2" id="KW-1185">Reference proteome</keyword>